<reference evidence="16 17" key="1">
    <citation type="submission" date="2018-12" db="EMBL/GenBank/DDBJ databases">
        <authorList>
            <person name="Toschakov S.V."/>
        </authorList>
    </citation>
    <scope>NUCLEOTIDE SEQUENCE [LARGE SCALE GENOMIC DNA]</scope>
    <source>
        <strain evidence="16 17">GM2012</strain>
    </source>
</reference>
<proteinExistence type="inferred from homology"/>
<keyword evidence="2 13" id="KW-0639">Primosome</keyword>
<keyword evidence="5 13" id="KW-0378">Hydrolase</keyword>
<evidence type="ECO:0000256" key="7">
    <source>
        <dbReference type="ARBA" id="ARBA00022840"/>
    </source>
</evidence>
<feature type="region of interest" description="Disordered" evidence="14">
    <location>
        <begin position="1"/>
        <end position="45"/>
    </location>
</feature>
<dbReference type="InterPro" id="IPR003593">
    <property type="entry name" value="AAA+_ATPase"/>
</dbReference>
<dbReference type="GO" id="GO:0005829">
    <property type="term" value="C:cytosol"/>
    <property type="evidence" value="ECO:0007669"/>
    <property type="project" value="TreeGrafter"/>
</dbReference>
<protein>
    <recommendedName>
        <fullName evidence="12 13">Replicative DNA helicase</fullName>
        <ecNumber evidence="12 13">5.6.2.3</ecNumber>
    </recommendedName>
</protein>
<dbReference type="Proteomes" id="UP000280296">
    <property type="component" value="Unassembled WGS sequence"/>
</dbReference>
<evidence type="ECO:0000256" key="2">
    <source>
        <dbReference type="ARBA" id="ARBA00022515"/>
    </source>
</evidence>
<feature type="compositionally biased region" description="Gly residues" evidence="14">
    <location>
        <begin position="1"/>
        <end position="24"/>
    </location>
</feature>
<dbReference type="InterPro" id="IPR016136">
    <property type="entry name" value="DNA_helicase_N/primase_C"/>
</dbReference>
<evidence type="ECO:0000313" key="17">
    <source>
        <dbReference type="Proteomes" id="UP000280296"/>
    </source>
</evidence>
<dbReference type="GO" id="GO:0003677">
    <property type="term" value="F:DNA binding"/>
    <property type="evidence" value="ECO:0007669"/>
    <property type="project" value="UniProtKB-UniRule"/>
</dbReference>
<evidence type="ECO:0000256" key="10">
    <source>
        <dbReference type="ARBA" id="ARBA00044932"/>
    </source>
</evidence>
<evidence type="ECO:0000313" key="16">
    <source>
        <dbReference type="EMBL" id="RUL87595.1"/>
    </source>
</evidence>
<dbReference type="GO" id="GO:0016887">
    <property type="term" value="F:ATP hydrolysis activity"/>
    <property type="evidence" value="ECO:0007669"/>
    <property type="project" value="RHEA"/>
</dbReference>
<evidence type="ECO:0000256" key="8">
    <source>
        <dbReference type="ARBA" id="ARBA00023125"/>
    </source>
</evidence>
<evidence type="ECO:0000256" key="4">
    <source>
        <dbReference type="ARBA" id="ARBA00022741"/>
    </source>
</evidence>
<dbReference type="GO" id="GO:1990077">
    <property type="term" value="C:primosome complex"/>
    <property type="evidence" value="ECO:0007669"/>
    <property type="project" value="UniProtKB-UniRule"/>
</dbReference>
<dbReference type="GO" id="GO:0006269">
    <property type="term" value="P:DNA replication, synthesis of primer"/>
    <property type="evidence" value="ECO:0007669"/>
    <property type="project" value="UniProtKB-UniRule"/>
</dbReference>
<dbReference type="InterPro" id="IPR036185">
    <property type="entry name" value="DNA_heli_DnaB-like_N_sf"/>
</dbReference>
<evidence type="ECO:0000256" key="13">
    <source>
        <dbReference type="RuleBase" id="RU362085"/>
    </source>
</evidence>
<dbReference type="SUPFAM" id="SSF48024">
    <property type="entry name" value="N-terminal domain of DnaB helicase"/>
    <property type="match status" value="1"/>
</dbReference>
<dbReference type="EC" id="5.6.2.3" evidence="12 13"/>
<evidence type="ECO:0000256" key="1">
    <source>
        <dbReference type="ARBA" id="ARBA00008428"/>
    </source>
</evidence>
<gene>
    <name evidence="16" type="primary">dnaB</name>
    <name evidence="16" type="ORF">TsocGM_11335</name>
</gene>
<dbReference type="SMART" id="SM00382">
    <property type="entry name" value="AAA"/>
    <property type="match status" value="1"/>
</dbReference>
<evidence type="ECO:0000256" key="12">
    <source>
        <dbReference type="NCBIfam" id="TIGR00665"/>
    </source>
</evidence>
<dbReference type="InterPro" id="IPR007693">
    <property type="entry name" value="DNA_helicase_DnaB-like_N"/>
</dbReference>
<accession>A0A432MK88</accession>
<reference evidence="16 17" key="2">
    <citation type="submission" date="2019-01" db="EMBL/GenBank/DDBJ databases">
        <title>Tautonia sociabilis, a novel thermotolerant planctomycete of Isosphaeraceae family, isolated from a 4000 m deep subterranean habitat.</title>
        <authorList>
            <person name="Kovaleva O.L."/>
            <person name="Elcheninov A.G."/>
            <person name="Van Heerden E."/>
            <person name="Toshchakov S.V."/>
            <person name="Novikov A."/>
            <person name="Bonch-Osmolovskaya E.A."/>
            <person name="Kublanov I.V."/>
        </authorList>
    </citation>
    <scope>NUCLEOTIDE SEQUENCE [LARGE SCALE GENOMIC DNA]</scope>
    <source>
        <strain evidence="16 17">GM2012</strain>
    </source>
</reference>
<dbReference type="Gene3D" id="1.10.860.10">
    <property type="entry name" value="DNAb Helicase, Chain A"/>
    <property type="match status" value="1"/>
</dbReference>
<dbReference type="GO" id="GO:0043139">
    <property type="term" value="F:5'-3' DNA helicase activity"/>
    <property type="evidence" value="ECO:0007669"/>
    <property type="project" value="UniProtKB-EC"/>
</dbReference>
<dbReference type="Pfam" id="PF00772">
    <property type="entry name" value="DnaB"/>
    <property type="match status" value="1"/>
</dbReference>
<keyword evidence="9" id="KW-0413">Isomerase</keyword>
<dbReference type="Gene3D" id="3.40.50.300">
    <property type="entry name" value="P-loop containing nucleotide triphosphate hydrolases"/>
    <property type="match status" value="1"/>
</dbReference>
<keyword evidence="3 13" id="KW-0235">DNA replication</keyword>
<keyword evidence="6 13" id="KW-0347">Helicase</keyword>
<keyword evidence="4 13" id="KW-0547">Nucleotide-binding</keyword>
<dbReference type="SUPFAM" id="SSF52540">
    <property type="entry name" value="P-loop containing nucleoside triphosphate hydrolases"/>
    <property type="match status" value="1"/>
</dbReference>
<evidence type="ECO:0000256" key="3">
    <source>
        <dbReference type="ARBA" id="ARBA00022705"/>
    </source>
</evidence>
<dbReference type="Pfam" id="PF03796">
    <property type="entry name" value="DnaB_C"/>
    <property type="match status" value="1"/>
</dbReference>
<dbReference type="CDD" id="cd00984">
    <property type="entry name" value="DnaB_C"/>
    <property type="match status" value="1"/>
</dbReference>
<evidence type="ECO:0000256" key="14">
    <source>
        <dbReference type="SAM" id="MobiDB-lite"/>
    </source>
</evidence>
<dbReference type="PANTHER" id="PTHR30153:SF2">
    <property type="entry name" value="REPLICATIVE DNA HELICASE"/>
    <property type="match status" value="1"/>
</dbReference>
<dbReference type="InterPro" id="IPR007694">
    <property type="entry name" value="DNA_helicase_DnaB-like_C"/>
</dbReference>
<comment type="catalytic activity">
    <reaction evidence="11 13">
        <text>ATP + H2O = ADP + phosphate + H(+)</text>
        <dbReference type="Rhea" id="RHEA:13065"/>
        <dbReference type="ChEBI" id="CHEBI:15377"/>
        <dbReference type="ChEBI" id="CHEBI:15378"/>
        <dbReference type="ChEBI" id="CHEBI:30616"/>
        <dbReference type="ChEBI" id="CHEBI:43474"/>
        <dbReference type="ChEBI" id="CHEBI:456216"/>
        <dbReference type="EC" id="5.6.2.3"/>
    </reaction>
</comment>
<evidence type="ECO:0000256" key="5">
    <source>
        <dbReference type="ARBA" id="ARBA00022801"/>
    </source>
</evidence>
<comment type="similarity">
    <text evidence="1 13">Belongs to the helicase family. DnaB subfamily.</text>
</comment>
<dbReference type="AlphaFoldDB" id="A0A432MK88"/>
<dbReference type="RefSeq" id="WP_126725483.1">
    <property type="nucleotide sequence ID" value="NZ_RYZH01000019.1"/>
</dbReference>
<dbReference type="GO" id="GO:0005524">
    <property type="term" value="F:ATP binding"/>
    <property type="evidence" value="ECO:0007669"/>
    <property type="project" value="UniProtKB-UniRule"/>
</dbReference>
<dbReference type="FunFam" id="1.10.860.10:FF:000001">
    <property type="entry name" value="Replicative DNA helicase"/>
    <property type="match status" value="1"/>
</dbReference>
<keyword evidence="7 13" id="KW-0067">ATP-binding</keyword>
<sequence>MSPYGNGNGNGNGHSHGHGNGSGRGHGHPRKAVTAPAPADDRLPPQNLEAERGVLGSILLDNEVLHEVVPLLQPSDFYRDAHQVVYTVIRELYDQGRPVDTLLLAEELQRREQYDRLGGDELIASIIDSVPHAANALHYAVIVREKSVLRRLIAGAHEILKDSYDSLKSADEVLQTAERQIFRIAEEQASGETVDLHDVVTEAMDRIALRSESRHPITGIASGLLDLDDITTGFQGSQLVILAARPSMGKTALALNICEHVALSQRKAVLFVSLEMGKLEIADRILGARARVDGHKLRTGQGLGQRDMTMLGRAYDELRAGAPVLIDDTPTRNMLQITANARRIKLRQAKTSQDLGLIIVDYIQLIEPDSGEGRDSRQEQIAKISRRLKTLARELNVPVIALSQLNRGVENREDRRPRMADLRESGAIEQDADLVLLLHRPEYYDPNDQPGIAELIVAKNRNGRTDTVKLTFLRNFMRFENLAAVADGPIDAGTF</sequence>
<dbReference type="InterPro" id="IPR027417">
    <property type="entry name" value="P-loop_NTPase"/>
</dbReference>
<name>A0A432MK88_9BACT</name>
<keyword evidence="8 13" id="KW-0238">DNA-binding</keyword>
<dbReference type="InterPro" id="IPR007692">
    <property type="entry name" value="DNA_helicase_DnaB"/>
</dbReference>
<dbReference type="PROSITE" id="PS51199">
    <property type="entry name" value="SF4_HELICASE"/>
    <property type="match status" value="1"/>
</dbReference>
<dbReference type="EMBL" id="RYZH01000019">
    <property type="protein sequence ID" value="RUL87595.1"/>
    <property type="molecule type" value="Genomic_DNA"/>
</dbReference>
<evidence type="ECO:0000256" key="6">
    <source>
        <dbReference type="ARBA" id="ARBA00022806"/>
    </source>
</evidence>
<evidence type="ECO:0000259" key="15">
    <source>
        <dbReference type="PROSITE" id="PS51199"/>
    </source>
</evidence>
<dbReference type="NCBIfam" id="TIGR00665">
    <property type="entry name" value="DnaB"/>
    <property type="match status" value="1"/>
</dbReference>
<evidence type="ECO:0000256" key="9">
    <source>
        <dbReference type="ARBA" id="ARBA00023235"/>
    </source>
</evidence>
<organism evidence="16 17">
    <name type="scientific">Tautonia sociabilis</name>
    <dbReference type="NCBI Taxonomy" id="2080755"/>
    <lineage>
        <taxon>Bacteria</taxon>
        <taxon>Pseudomonadati</taxon>
        <taxon>Planctomycetota</taxon>
        <taxon>Planctomycetia</taxon>
        <taxon>Isosphaerales</taxon>
        <taxon>Isosphaeraceae</taxon>
        <taxon>Tautonia</taxon>
    </lineage>
</organism>
<keyword evidence="17" id="KW-1185">Reference proteome</keyword>
<comment type="function">
    <text evidence="10 13">The main replicative DNA helicase, it participates in initiation and elongation during chromosome replication. Travels ahead of the DNA replisome, separating dsDNA into templates for DNA synthesis. A processive ATP-dependent 5'-3' DNA helicase it has DNA-dependent ATPase activity.</text>
</comment>
<evidence type="ECO:0000256" key="11">
    <source>
        <dbReference type="ARBA" id="ARBA00048954"/>
    </source>
</evidence>
<comment type="caution">
    <text evidence="16">The sequence shown here is derived from an EMBL/GenBank/DDBJ whole genome shotgun (WGS) entry which is preliminary data.</text>
</comment>
<dbReference type="PANTHER" id="PTHR30153">
    <property type="entry name" value="REPLICATIVE DNA HELICASE DNAB"/>
    <property type="match status" value="1"/>
</dbReference>
<feature type="domain" description="SF4 helicase" evidence="15">
    <location>
        <begin position="213"/>
        <end position="486"/>
    </location>
</feature>
<dbReference type="OrthoDB" id="9773982at2"/>